<organism evidence="1 2">
    <name type="scientific">Aureimonas pseudogalii</name>
    <dbReference type="NCBI Taxonomy" id="1744844"/>
    <lineage>
        <taxon>Bacteria</taxon>
        <taxon>Pseudomonadati</taxon>
        <taxon>Pseudomonadota</taxon>
        <taxon>Alphaproteobacteria</taxon>
        <taxon>Hyphomicrobiales</taxon>
        <taxon>Aurantimonadaceae</taxon>
        <taxon>Aureimonas</taxon>
    </lineage>
</organism>
<evidence type="ECO:0000313" key="2">
    <source>
        <dbReference type="Proteomes" id="UP000542776"/>
    </source>
</evidence>
<proteinExistence type="predicted"/>
<protein>
    <submittedName>
        <fullName evidence="1">Fe2+ or Zn2+ uptake regulation protein</fullName>
    </submittedName>
</protein>
<accession>A0A7W6EEL4</accession>
<dbReference type="Proteomes" id="UP000542776">
    <property type="component" value="Unassembled WGS sequence"/>
</dbReference>
<evidence type="ECO:0000313" key="1">
    <source>
        <dbReference type="EMBL" id="MBB3997230.1"/>
    </source>
</evidence>
<dbReference type="RefSeq" id="WP_183198534.1">
    <property type="nucleotide sequence ID" value="NZ_JACIEK010000001.1"/>
</dbReference>
<sequence>MNEVKVKLTDKQTNVLRAIIRNDEQGRGSITVKELGHRFMRRSSELAREPVNRLVAEGFVTALGTAESGAQCFVATEAGRVFMAKRTDAAA</sequence>
<dbReference type="InterPro" id="IPR036388">
    <property type="entry name" value="WH-like_DNA-bd_sf"/>
</dbReference>
<dbReference type="AlphaFoldDB" id="A0A7W6EEL4"/>
<name>A0A7W6EEL4_9HYPH</name>
<dbReference type="SUPFAM" id="SSF46785">
    <property type="entry name" value="Winged helix' DNA-binding domain"/>
    <property type="match status" value="1"/>
</dbReference>
<gene>
    <name evidence="1" type="ORF">GGR04_001051</name>
</gene>
<comment type="caution">
    <text evidence="1">The sequence shown here is derived from an EMBL/GenBank/DDBJ whole genome shotgun (WGS) entry which is preliminary data.</text>
</comment>
<reference evidence="1 2" key="1">
    <citation type="submission" date="2020-08" db="EMBL/GenBank/DDBJ databases">
        <title>Genomic Encyclopedia of Type Strains, Phase IV (KMG-IV): sequencing the most valuable type-strain genomes for metagenomic binning, comparative biology and taxonomic classification.</title>
        <authorList>
            <person name="Goeker M."/>
        </authorList>
    </citation>
    <scope>NUCLEOTIDE SEQUENCE [LARGE SCALE GENOMIC DNA]</scope>
    <source>
        <strain evidence="1 2">DSM 102238</strain>
    </source>
</reference>
<dbReference type="InterPro" id="IPR036390">
    <property type="entry name" value="WH_DNA-bd_sf"/>
</dbReference>
<dbReference type="Gene3D" id="1.10.10.10">
    <property type="entry name" value="Winged helix-like DNA-binding domain superfamily/Winged helix DNA-binding domain"/>
    <property type="match status" value="1"/>
</dbReference>
<keyword evidence="2" id="KW-1185">Reference proteome</keyword>
<dbReference type="EMBL" id="JACIEK010000001">
    <property type="protein sequence ID" value="MBB3997230.1"/>
    <property type="molecule type" value="Genomic_DNA"/>
</dbReference>